<protein>
    <recommendedName>
        <fullName evidence="5">DYW domain-containing protein</fullName>
    </recommendedName>
</protein>
<evidence type="ECO:0000313" key="6">
    <source>
        <dbReference type="EnsemblPlants" id="ORUFI02G21340.1"/>
    </source>
</evidence>
<sequence length="581" mass="64063">MAPALPRRLLPWLRTPPSSSSAAAFSSAPSRGCPLHAALARRGAPAAASLALYARIREEASPPTPFTFSLLLAALASSSSSSPSPSPSAGCARLAAACLAHAQAFKCGALAHPVVTNSLLKLYCSLGLLDRARRVLYSGGAALDVVSWNTMVSGYGKGGDLGAAREVFARMPERNLVSWSAMVDACVRAGEFGEALWVFDRMMREEFRPDVVVLVSVLKACAHLGAVERGRWVHRYLETGSFGGRVDEGKRVFKSMQDYGIKPQREHYGCLADLLGRAGNVEEAEALLLDMPMEPHASQWGALMSSCQMHNDINVGERVGKRLIELEPYDGGRYVVLFNLYAVNGRWEEARTIRQMMEDRGAKKETERRLQLIGYVKDTSQVIMDMDDEEDKGIALSYHSERLALAFGILNIPQGVPIRIVKNLRVCRDCHVHSKLVSKLYEREIITMELARFRCQGNGGKADDGIQEMEEELPEPLASTLKLSPLLCFPHSICDSFLFHLHPKTFHPLHLFITPTLSFFLMDYSGGGPAPAPATGRARVRGRWCYCRCFRRWGRCFCCCYCCNSFPPIQDDLRGPATAAT</sequence>
<dbReference type="InterPro" id="IPR002885">
    <property type="entry name" value="PPR_rpt"/>
</dbReference>
<evidence type="ECO:0000259" key="5">
    <source>
        <dbReference type="Pfam" id="PF14432"/>
    </source>
</evidence>
<dbReference type="GO" id="GO:0005737">
    <property type="term" value="C:cytoplasm"/>
    <property type="evidence" value="ECO:0007669"/>
    <property type="project" value="UniProtKB-ARBA"/>
</dbReference>
<dbReference type="GO" id="GO:0008270">
    <property type="term" value="F:zinc ion binding"/>
    <property type="evidence" value="ECO:0007669"/>
    <property type="project" value="InterPro"/>
</dbReference>
<dbReference type="eggNOG" id="KOG4197">
    <property type="taxonomic scope" value="Eukaryota"/>
</dbReference>
<dbReference type="Pfam" id="PF14432">
    <property type="entry name" value="DYW_deaminase"/>
    <property type="match status" value="1"/>
</dbReference>
<dbReference type="FunFam" id="1.25.40.10:FF:000797">
    <property type="entry name" value="Pentatricopeptide repeat-containing protein chloroplastic"/>
    <property type="match status" value="1"/>
</dbReference>
<organism evidence="6 7">
    <name type="scientific">Oryza rufipogon</name>
    <name type="common">Brownbeard rice</name>
    <name type="synonym">Asian wild rice</name>
    <dbReference type="NCBI Taxonomy" id="4529"/>
    <lineage>
        <taxon>Eukaryota</taxon>
        <taxon>Viridiplantae</taxon>
        <taxon>Streptophyta</taxon>
        <taxon>Embryophyta</taxon>
        <taxon>Tracheophyta</taxon>
        <taxon>Spermatophyta</taxon>
        <taxon>Magnoliopsida</taxon>
        <taxon>Liliopsida</taxon>
        <taxon>Poales</taxon>
        <taxon>Poaceae</taxon>
        <taxon>BOP clade</taxon>
        <taxon>Oryzoideae</taxon>
        <taxon>Oryzeae</taxon>
        <taxon>Oryzinae</taxon>
        <taxon>Oryza</taxon>
    </lineage>
</organism>
<dbReference type="InterPro" id="IPR046848">
    <property type="entry name" value="E_motif"/>
</dbReference>
<feature type="domain" description="DYW" evidence="5">
    <location>
        <begin position="374"/>
        <end position="459"/>
    </location>
</feature>
<dbReference type="Pfam" id="PF20431">
    <property type="entry name" value="E_motif"/>
    <property type="match status" value="1"/>
</dbReference>
<dbReference type="FunFam" id="1.25.40.10:FF:002145">
    <property type="entry name" value="Os02g0552100 protein"/>
    <property type="match status" value="1"/>
</dbReference>
<dbReference type="GO" id="GO:0009451">
    <property type="term" value="P:RNA modification"/>
    <property type="evidence" value="ECO:0007669"/>
    <property type="project" value="InterPro"/>
</dbReference>
<keyword evidence="2" id="KW-0809">Transit peptide</keyword>
<dbReference type="Proteomes" id="UP000008022">
    <property type="component" value="Unassembled WGS sequence"/>
</dbReference>
<evidence type="ECO:0000256" key="3">
    <source>
        <dbReference type="ARBA" id="ARBA00061659"/>
    </source>
</evidence>
<dbReference type="PANTHER" id="PTHR47926">
    <property type="entry name" value="PENTATRICOPEPTIDE REPEAT-CONTAINING PROTEIN"/>
    <property type="match status" value="1"/>
</dbReference>
<dbReference type="AlphaFoldDB" id="A0A0E0NGA7"/>
<dbReference type="NCBIfam" id="TIGR00756">
    <property type="entry name" value="PPR"/>
    <property type="match status" value="2"/>
</dbReference>
<evidence type="ECO:0000256" key="2">
    <source>
        <dbReference type="ARBA" id="ARBA00022946"/>
    </source>
</evidence>
<evidence type="ECO:0000256" key="1">
    <source>
        <dbReference type="ARBA" id="ARBA00022737"/>
    </source>
</evidence>
<dbReference type="InterPro" id="IPR046960">
    <property type="entry name" value="PPR_At4g14850-like_plant"/>
</dbReference>
<feature type="repeat" description="PPR" evidence="4">
    <location>
        <begin position="175"/>
        <end position="209"/>
    </location>
</feature>
<keyword evidence="1" id="KW-0677">Repeat</keyword>
<feature type="repeat" description="PPR" evidence="4">
    <location>
        <begin position="144"/>
        <end position="174"/>
    </location>
</feature>
<dbReference type="PROSITE" id="PS51375">
    <property type="entry name" value="PPR"/>
    <property type="match status" value="2"/>
</dbReference>
<dbReference type="STRING" id="4529.A0A0E0NGA7"/>
<accession>A0A0E0NGA7</accession>
<dbReference type="InterPro" id="IPR032867">
    <property type="entry name" value="DYW_dom"/>
</dbReference>
<dbReference type="InterPro" id="IPR011990">
    <property type="entry name" value="TPR-like_helical_dom_sf"/>
</dbReference>
<keyword evidence="7" id="KW-1185">Reference proteome</keyword>
<dbReference type="Gene3D" id="1.25.40.10">
    <property type="entry name" value="Tetratricopeptide repeat domain"/>
    <property type="match status" value="3"/>
</dbReference>
<reference evidence="6" key="2">
    <citation type="submission" date="2015-06" db="UniProtKB">
        <authorList>
            <consortium name="EnsemblPlants"/>
        </authorList>
    </citation>
    <scope>IDENTIFICATION</scope>
</reference>
<comment type="similarity">
    <text evidence="3">Belongs to the PPR family. PCMP-E subfamily.</text>
</comment>
<proteinExistence type="inferred from homology"/>
<dbReference type="Pfam" id="PF01535">
    <property type="entry name" value="PPR"/>
    <property type="match status" value="4"/>
</dbReference>
<evidence type="ECO:0000313" key="7">
    <source>
        <dbReference type="Proteomes" id="UP000008022"/>
    </source>
</evidence>
<evidence type="ECO:0000256" key="4">
    <source>
        <dbReference type="PROSITE-ProRule" id="PRU00708"/>
    </source>
</evidence>
<name>A0A0E0NGA7_ORYRU</name>
<dbReference type="GO" id="GO:0003723">
    <property type="term" value="F:RNA binding"/>
    <property type="evidence" value="ECO:0007669"/>
    <property type="project" value="InterPro"/>
</dbReference>
<dbReference type="EnsemblPlants" id="ORUFI02G21340.1">
    <property type="protein sequence ID" value="ORUFI02G21340.1"/>
    <property type="gene ID" value="ORUFI02G21340"/>
</dbReference>
<dbReference type="HOGENOM" id="CLU_002706_37_1_1"/>
<reference evidence="7" key="1">
    <citation type="submission" date="2013-06" db="EMBL/GenBank/DDBJ databases">
        <authorList>
            <person name="Zhao Q."/>
        </authorList>
    </citation>
    <scope>NUCLEOTIDE SEQUENCE</scope>
    <source>
        <strain evidence="7">cv. W1943</strain>
    </source>
</reference>
<dbReference type="Gramene" id="ORUFI02G21340.1">
    <property type="protein sequence ID" value="ORUFI02G21340.1"/>
    <property type="gene ID" value="ORUFI02G21340"/>
</dbReference>